<reference evidence="1 2" key="1">
    <citation type="journal article" date="2021" name="Hortic Res">
        <title>Chromosome-scale assembly of the Dendrobium chrysotoxum genome enhances the understanding of orchid evolution.</title>
        <authorList>
            <person name="Zhang Y."/>
            <person name="Zhang G.Q."/>
            <person name="Zhang D."/>
            <person name="Liu X.D."/>
            <person name="Xu X.Y."/>
            <person name="Sun W.H."/>
            <person name="Yu X."/>
            <person name="Zhu X."/>
            <person name="Wang Z.W."/>
            <person name="Zhao X."/>
            <person name="Zhong W.Y."/>
            <person name="Chen H."/>
            <person name="Yin W.L."/>
            <person name="Huang T."/>
            <person name="Niu S.C."/>
            <person name="Liu Z.J."/>
        </authorList>
    </citation>
    <scope>NUCLEOTIDE SEQUENCE [LARGE SCALE GENOMIC DNA]</scope>
    <source>
        <strain evidence="1">Lindl</strain>
    </source>
</reference>
<sequence length="88" mass="10010">MEKVPKMLDQACVPPPGYLTISESISPSLELINISRRCGVSLAQFLHRDMLVTMGLITFFIDREAILTPKYLSQMGRLIIDIWGRIIF</sequence>
<protein>
    <submittedName>
        <fullName evidence="1">Uncharacterized protein</fullName>
    </submittedName>
</protein>
<evidence type="ECO:0000313" key="1">
    <source>
        <dbReference type="EMBL" id="KAH0464712.1"/>
    </source>
</evidence>
<gene>
    <name evidence="1" type="ORF">IEQ34_004815</name>
</gene>
<dbReference type="EMBL" id="JAGFBR010000006">
    <property type="protein sequence ID" value="KAH0464712.1"/>
    <property type="molecule type" value="Genomic_DNA"/>
</dbReference>
<accession>A0AAV7H6V9</accession>
<keyword evidence="2" id="KW-1185">Reference proteome</keyword>
<name>A0AAV7H6V9_DENCH</name>
<dbReference type="AlphaFoldDB" id="A0AAV7H6V9"/>
<proteinExistence type="predicted"/>
<organism evidence="1 2">
    <name type="scientific">Dendrobium chrysotoxum</name>
    <name type="common">Orchid</name>
    <dbReference type="NCBI Taxonomy" id="161865"/>
    <lineage>
        <taxon>Eukaryota</taxon>
        <taxon>Viridiplantae</taxon>
        <taxon>Streptophyta</taxon>
        <taxon>Embryophyta</taxon>
        <taxon>Tracheophyta</taxon>
        <taxon>Spermatophyta</taxon>
        <taxon>Magnoliopsida</taxon>
        <taxon>Liliopsida</taxon>
        <taxon>Asparagales</taxon>
        <taxon>Orchidaceae</taxon>
        <taxon>Epidendroideae</taxon>
        <taxon>Malaxideae</taxon>
        <taxon>Dendrobiinae</taxon>
        <taxon>Dendrobium</taxon>
    </lineage>
</organism>
<evidence type="ECO:0000313" key="2">
    <source>
        <dbReference type="Proteomes" id="UP000775213"/>
    </source>
</evidence>
<comment type="caution">
    <text evidence="1">The sequence shown here is derived from an EMBL/GenBank/DDBJ whole genome shotgun (WGS) entry which is preliminary data.</text>
</comment>
<dbReference type="Proteomes" id="UP000775213">
    <property type="component" value="Unassembled WGS sequence"/>
</dbReference>